<dbReference type="GO" id="GO:0032456">
    <property type="term" value="P:endocytic recycling"/>
    <property type="evidence" value="ECO:0007669"/>
    <property type="project" value="TreeGrafter"/>
</dbReference>
<dbReference type="Pfam" id="PF00787">
    <property type="entry name" value="PX"/>
    <property type="match status" value="1"/>
</dbReference>
<dbReference type="GO" id="GO:0000139">
    <property type="term" value="C:Golgi membrane"/>
    <property type="evidence" value="ECO:0007669"/>
    <property type="project" value="UniProtKB-SubCell"/>
</dbReference>
<evidence type="ECO:0000313" key="15">
    <source>
        <dbReference type="Proteomes" id="UP001378960"/>
    </source>
</evidence>
<dbReference type="AlphaFoldDB" id="A0AAV5RB04"/>
<comment type="similarity">
    <text evidence="4">Belongs to the sorting nexin family.</text>
</comment>
<dbReference type="GO" id="GO:0030904">
    <property type="term" value="C:retromer complex"/>
    <property type="evidence" value="ECO:0007669"/>
    <property type="project" value="TreeGrafter"/>
</dbReference>
<keyword evidence="8" id="KW-0653">Protein transport</keyword>
<keyword evidence="15" id="KW-1185">Reference proteome</keyword>
<accession>A0AAV5RB04</accession>
<dbReference type="SMART" id="SM00312">
    <property type="entry name" value="PX"/>
    <property type="match status" value="1"/>
</dbReference>
<comment type="subcellular location">
    <subcellularLocation>
        <location evidence="3">Cytoplasm</location>
    </subcellularLocation>
    <subcellularLocation>
        <location evidence="2">Golgi apparatus membrane</location>
        <topology evidence="2">Peripheral membrane protein</topology>
        <orientation evidence="2">Cytoplasmic side</orientation>
    </subcellularLocation>
    <subcellularLocation>
        <location evidence="1">Prevacuolar compartment membrane</location>
        <topology evidence="1">Peripheral membrane protein</topology>
        <orientation evidence="1">Cytoplasmic side</orientation>
    </subcellularLocation>
</comment>
<evidence type="ECO:0000256" key="3">
    <source>
        <dbReference type="ARBA" id="ARBA00004496"/>
    </source>
</evidence>
<evidence type="ECO:0000256" key="4">
    <source>
        <dbReference type="ARBA" id="ARBA00010883"/>
    </source>
</evidence>
<evidence type="ECO:0000256" key="6">
    <source>
        <dbReference type="ARBA" id="ARBA00022448"/>
    </source>
</evidence>
<dbReference type="GO" id="GO:0032266">
    <property type="term" value="F:phosphatidylinositol-3-phosphate binding"/>
    <property type="evidence" value="ECO:0007669"/>
    <property type="project" value="TreeGrafter"/>
</dbReference>
<organism evidence="14 15">
    <name type="scientific">Pichia kluyveri</name>
    <name type="common">Yeast</name>
    <dbReference type="NCBI Taxonomy" id="36015"/>
    <lineage>
        <taxon>Eukaryota</taxon>
        <taxon>Fungi</taxon>
        <taxon>Dikarya</taxon>
        <taxon>Ascomycota</taxon>
        <taxon>Saccharomycotina</taxon>
        <taxon>Pichiomycetes</taxon>
        <taxon>Pichiales</taxon>
        <taxon>Pichiaceae</taxon>
        <taxon>Pichia</taxon>
    </lineage>
</organism>
<dbReference type="GO" id="GO:0034499">
    <property type="term" value="P:late endosome to Golgi transport"/>
    <property type="evidence" value="ECO:0007669"/>
    <property type="project" value="TreeGrafter"/>
</dbReference>
<evidence type="ECO:0000256" key="2">
    <source>
        <dbReference type="ARBA" id="ARBA00004255"/>
    </source>
</evidence>
<comment type="function">
    <text evidence="12">Required for retention of late Golgi membrane proteins. Component of the retrieval machinery that functions by direct interaction with the cytosolic tails of certain TGN membrane proteins during the sorting/budding process at the prevacuolar compartment. Binds phosphatidylinositol 3-phosphate (PtdIns(P3)).</text>
</comment>
<protein>
    <recommendedName>
        <fullName evidence="5">Sorting nexin-3</fullName>
    </recommendedName>
</protein>
<dbReference type="GO" id="GO:0015031">
    <property type="term" value="P:protein transport"/>
    <property type="evidence" value="ECO:0007669"/>
    <property type="project" value="UniProtKB-KW"/>
</dbReference>
<keyword evidence="7" id="KW-0963">Cytoplasm</keyword>
<evidence type="ECO:0000256" key="10">
    <source>
        <dbReference type="ARBA" id="ARBA00023121"/>
    </source>
</evidence>
<dbReference type="InterPro" id="IPR051074">
    <property type="entry name" value="Sorting_Nexin"/>
</dbReference>
<evidence type="ECO:0000259" key="13">
    <source>
        <dbReference type="PROSITE" id="PS50195"/>
    </source>
</evidence>
<dbReference type="EMBL" id="BTGB01000009">
    <property type="protein sequence ID" value="GMM48530.1"/>
    <property type="molecule type" value="Genomic_DNA"/>
</dbReference>
<name>A0AAV5RB04_PICKL</name>
<dbReference type="PANTHER" id="PTHR45963">
    <property type="entry name" value="RE52028P"/>
    <property type="match status" value="1"/>
</dbReference>
<evidence type="ECO:0000313" key="14">
    <source>
        <dbReference type="EMBL" id="GMM48530.1"/>
    </source>
</evidence>
<keyword evidence="11" id="KW-0472">Membrane</keyword>
<evidence type="ECO:0000256" key="12">
    <source>
        <dbReference type="ARBA" id="ARBA00025533"/>
    </source>
</evidence>
<dbReference type="PROSITE" id="PS50195">
    <property type="entry name" value="PX"/>
    <property type="match status" value="1"/>
</dbReference>
<evidence type="ECO:0000256" key="9">
    <source>
        <dbReference type="ARBA" id="ARBA00023034"/>
    </source>
</evidence>
<dbReference type="InterPro" id="IPR001683">
    <property type="entry name" value="PX_dom"/>
</dbReference>
<keyword evidence="9" id="KW-0333">Golgi apparatus</keyword>
<gene>
    <name evidence="14" type="ORF">DAPK24_051280</name>
</gene>
<evidence type="ECO:0000256" key="5">
    <source>
        <dbReference type="ARBA" id="ARBA00020436"/>
    </source>
</evidence>
<keyword evidence="10" id="KW-0446">Lipid-binding</keyword>
<evidence type="ECO:0000256" key="7">
    <source>
        <dbReference type="ARBA" id="ARBA00022490"/>
    </source>
</evidence>
<proteinExistence type="inferred from homology"/>
<sequence length="154" mass="17618">MPHPFESFTPTTTARGPIYNAPEDLLEIEVTNPITHGQPPQYTDYEITTRTNIPAFIGKGNNNNGNNNGNTPYTLKTRKRYSEFVKLRQQLSDRHPQISLPTLPPPSTMFNYSKRFNSDFIDDRRMGLEIFLTAVASHPLLQKENDVLISFLKH</sequence>
<dbReference type="InterPro" id="IPR036871">
    <property type="entry name" value="PX_dom_sf"/>
</dbReference>
<evidence type="ECO:0000256" key="1">
    <source>
        <dbReference type="ARBA" id="ARBA00004179"/>
    </source>
</evidence>
<dbReference type="GO" id="GO:0031901">
    <property type="term" value="C:early endosome membrane"/>
    <property type="evidence" value="ECO:0007669"/>
    <property type="project" value="TreeGrafter"/>
</dbReference>
<reference evidence="14 15" key="1">
    <citation type="journal article" date="2023" name="Elife">
        <title>Identification of key yeast species and microbe-microbe interactions impacting larval growth of Drosophila in the wild.</title>
        <authorList>
            <person name="Mure A."/>
            <person name="Sugiura Y."/>
            <person name="Maeda R."/>
            <person name="Honda K."/>
            <person name="Sakurai N."/>
            <person name="Takahashi Y."/>
            <person name="Watada M."/>
            <person name="Katoh T."/>
            <person name="Gotoh A."/>
            <person name="Gotoh Y."/>
            <person name="Taniguchi I."/>
            <person name="Nakamura K."/>
            <person name="Hayashi T."/>
            <person name="Katayama T."/>
            <person name="Uemura T."/>
            <person name="Hattori Y."/>
        </authorList>
    </citation>
    <scope>NUCLEOTIDE SEQUENCE [LARGE SCALE GENOMIC DNA]</scope>
    <source>
        <strain evidence="14 15">PK-24</strain>
    </source>
</reference>
<evidence type="ECO:0000256" key="11">
    <source>
        <dbReference type="ARBA" id="ARBA00023136"/>
    </source>
</evidence>
<evidence type="ECO:0000256" key="8">
    <source>
        <dbReference type="ARBA" id="ARBA00022927"/>
    </source>
</evidence>
<keyword evidence="6" id="KW-0813">Transport</keyword>
<dbReference type="PANTHER" id="PTHR45963:SF2">
    <property type="entry name" value="RE52028P"/>
    <property type="match status" value="1"/>
</dbReference>
<feature type="domain" description="PX" evidence="13">
    <location>
        <begin position="23"/>
        <end position="154"/>
    </location>
</feature>
<dbReference type="SUPFAM" id="SSF64268">
    <property type="entry name" value="PX domain"/>
    <property type="match status" value="1"/>
</dbReference>
<comment type="caution">
    <text evidence="14">The sequence shown here is derived from an EMBL/GenBank/DDBJ whole genome shotgun (WGS) entry which is preliminary data.</text>
</comment>
<dbReference type="Proteomes" id="UP001378960">
    <property type="component" value="Unassembled WGS sequence"/>
</dbReference>
<dbReference type="Gene3D" id="3.30.1520.10">
    <property type="entry name" value="Phox-like domain"/>
    <property type="match status" value="1"/>
</dbReference>